<proteinExistence type="predicted"/>
<dbReference type="Proteomes" id="UP000821853">
    <property type="component" value="Chromosome 5"/>
</dbReference>
<reference evidence="2 3" key="1">
    <citation type="journal article" date="2020" name="Cell">
        <title>Large-Scale Comparative Analyses of Tick Genomes Elucidate Their Genetic Diversity and Vector Capacities.</title>
        <authorList>
            <consortium name="Tick Genome and Microbiome Consortium (TIGMIC)"/>
            <person name="Jia N."/>
            <person name="Wang J."/>
            <person name="Shi W."/>
            <person name="Du L."/>
            <person name="Sun Y."/>
            <person name="Zhan W."/>
            <person name="Jiang J.F."/>
            <person name="Wang Q."/>
            <person name="Zhang B."/>
            <person name="Ji P."/>
            <person name="Bell-Sakyi L."/>
            <person name="Cui X.M."/>
            <person name="Yuan T.T."/>
            <person name="Jiang B.G."/>
            <person name="Yang W.F."/>
            <person name="Lam T.T."/>
            <person name="Chang Q.C."/>
            <person name="Ding S.J."/>
            <person name="Wang X.J."/>
            <person name="Zhu J.G."/>
            <person name="Ruan X.D."/>
            <person name="Zhao L."/>
            <person name="Wei J.T."/>
            <person name="Ye R.Z."/>
            <person name="Que T.C."/>
            <person name="Du C.H."/>
            <person name="Zhou Y.H."/>
            <person name="Cheng J.X."/>
            <person name="Dai P.F."/>
            <person name="Guo W.B."/>
            <person name="Han X.H."/>
            <person name="Huang E.J."/>
            <person name="Li L.F."/>
            <person name="Wei W."/>
            <person name="Gao Y.C."/>
            <person name="Liu J.Z."/>
            <person name="Shao H.Z."/>
            <person name="Wang X."/>
            <person name="Wang C.C."/>
            <person name="Yang T.C."/>
            <person name="Huo Q.B."/>
            <person name="Li W."/>
            <person name="Chen H.Y."/>
            <person name="Chen S.E."/>
            <person name="Zhou L.G."/>
            <person name="Ni X.B."/>
            <person name="Tian J.H."/>
            <person name="Sheng Y."/>
            <person name="Liu T."/>
            <person name="Pan Y.S."/>
            <person name="Xia L.Y."/>
            <person name="Li J."/>
            <person name="Zhao F."/>
            <person name="Cao W.C."/>
        </authorList>
    </citation>
    <scope>NUCLEOTIDE SEQUENCE [LARGE SCALE GENOMIC DNA]</scope>
    <source>
        <strain evidence="2">HaeL-2018</strain>
    </source>
</reference>
<name>A0A9J6GJD6_HAELO</name>
<organism evidence="2 3">
    <name type="scientific">Haemaphysalis longicornis</name>
    <name type="common">Bush tick</name>
    <dbReference type="NCBI Taxonomy" id="44386"/>
    <lineage>
        <taxon>Eukaryota</taxon>
        <taxon>Metazoa</taxon>
        <taxon>Ecdysozoa</taxon>
        <taxon>Arthropoda</taxon>
        <taxon>Chelicerata</taxon>
        <taxon>Arachnida</taxon>
        <taxon>Acari</taxon>
        <taxon>Parasitiformes</taxon>
        <taxon>Ixodida</taxon>
        <taxon>Ixodoidea</taxon>
        <taxon>Ixodidae</taxon>
        <taxon>Haemaphysalinae</taxon>
        <taxon>Haemaphysalis</taxon>
    </lineage>
</organism>
<evidence type="ECO:0000256" key="1">
    <source>
        <dbReference type="SAM" id="MobiDB-lite"/>
    </source>
</evidence>
<dbReference type="EMBL" id="JABSTR010000007">
    <property type="protein sequence ID" value="KAH9375629.1"/>
    <property type="molecule type" value="Genomic_DNA"/>
</dbReference>
<evidence type="ECO:0000313" key="3">
    <source>
        <dbReference type="Proteomes" id="UP000821853"/>
    </source>
</evidence>
<dbReference type="VEuPathDB" id="VectorBase:HLOH_043555"/>
<dbReference type="AlphaFoldDB" id="A0A9J6GJD6"/>
<feature type="region of interest" description="Disordered" evidence="1">
    <location>
        <begin position="1"/>
        <end position="108"/>
    </location>
</feature>
<keyword evidence="3" id="KW-1185">Reference proteome</keyword>
<accession>A0A9J6GJD6</accession>
<evidence type="ECO:0000313" key="2">
    <source>
        <dbReference type="EMBL" id="KAH9375629.1"/>
    </source>
</evidence>
<protein>
    <submittedName>
        <fullName evidence="2">Uncharacterized protein</fullName>
    </submittedName>
</protein>
<gene>
    <name evidence="2" type="ORF">HPB48_022238</name>
</gene>
<comment type="caution">
    <text evidence="2">The sequence shown here is derived from an EMBL/GenBank/DDBJ whole genome shotgun (WGS) entry which is preliminary data.</text>
</comment>
<feature type="compositionally biased region" description="Basic and acidic residues" evidence="1">
    <location>
        <begin position="1"/>
        <end position="18"/>
    </location>
</feature>
<sequence length="108" mass="11168">MWFQDGEGRASSRCREPSHGTSAQTLRMPGRFSRPTFGAALERYHGSDTSQASPKKGPSSACNSCEDAADRSDSAAVLSDPGADSLDLSDDDDSGSNGEHSIDTGGAG</sequence>